<feature type="compositionally biased region" description="Low complexity" evidence="30">
    <location>
        <begin position="798"/>
        <end position="822"/>
    </location>
</feature>
<keyword evidence="19" id="KW-0238">DNA-binding</keyword>
<feature type="compositionally biased region" description="Low complexity" evidence="30">
    <location>
        <begin position="1142"/>
        <end position="1154"/>
    </location>
</feature>
<evidence type="ECO:0000256" key="16">
    <source>
        <dbReference type="ARBA" id="ARBA00022840"/>
    </source>
</evidence>
<dbReference type="SMART" id="SM00195">
    <property type="entry name" value="DSPc"/>
    <property type="match status" value="1"/>
</dbReference>
<dbReference type="Pfam" id="PF21115">
    <property type="entry name" value="UBA_BRSK"/>
    <property type="match status" value="1"/>
</dbReference>
<feature type="compositionally biased region" description="Basic and acidic residues" evidence="30">
    <location>
        <begin position="423"/>
        <end position="434"/>
    </location>
</feature>
<dbReference type="GO" id="GO:0007131">
    <property type="term" value="P:reciprocal meiotic recombination"/>
    <property type="evidence" value="ECO:0007669"/>
    <property type="project" value="TreeGrafter"/>
</dbReference>
<evidence type="ECO:0000256" key="26">
    <source>
        <dbReference type="ARBA" id="ARBA00048679"/>
    </source>
</evidence>
<protein>
    <recommendedName>
        <fullName evidence="28">Dual specificity protein phosphatase 15</fullName>
        <ecNumber evidence="5">2.7.11.1</ecNumber>
        <ecNumber evidence="7">3.1.3.16</ecNumber>
        <ecNumber evidence="6">3.1.3.48</ecNumber>
    </recommendedName>
</protein>
<dbReference type="EnsemblMetazoa" id="AMIN006924-RA">
    <property type="protein sequence ID" value="AMIN006924-PA"/>
    <property type="gene ID" value="AMIN006924"/>
</dbReference>
<dbReference type="STRING" id="112268.A0A182W9A0"/>
<comment type="catalytic activity">
    <reaction evidence="25">
        <text>O-phospho-L-threonyl-[protein] + H2O = L-threonyl-[protein] + phosphate</text>
        <dbReference type="Rhea" id="RHEA:47004"/>
        <dbReference type="Rhea" id="RHEA-COMP:11060"/>
        <dbReference type="Rhea" id="RHEA-COMP:11605"/>
        <dbReference type="ChEBI" id="CHEBI:15377"/>
        <dbReference type="ChEBI" id="CHEBI:30013"/>
        <dbReference type="ChEBI" id="CHEBI:43474"/>
        <dbReference type="ChEBI" id="CHEBI:61977"/>
        <dbReference type="EC" id="3.1.3.16"/>
    </reaction>
</comment>
<dbReference type="PROSITE" id="PS50056">
    <property type="entry name" value="TYR_PHOSPHATASE_2"/>
    <property type="match status" value="1"/>
</dbReference>
<dbReference type="Gene3D" id="3.40.50.300">
    <property type="entry name" value="P-loop containing nucleotide triphosphate hydrolases"/>
    <property type="match status" value="1"/>
</dbReference>
<comment type="similarity">
    <text evidence="4">Belongs to the DNA mismatch repair MutS family.</text>
</comment>
<dbReference type="FunFam" id="1.10.510.10:FF:002499">
    <property type="match status" value="1"/>
</dbReference>
<dbReference type="InterPro" id="IPR011009">
    <property type="entry name" value="Kinase-like_dom_sf"/>
</dbReference>
<evidence type="ECO:0000256" key="17">
    <source>
        <dbReference type="ARBA" id="ARBA00022842"/>
    </source>
</evidence>
<evidence type="ECO:0000256" key="2">
    <source>
        <dbReference type="ARBA" id="ARBA00004342"/>
    </source>
</evidence>
<organism evidence="34 35">
    <name type="scientific">Anopheles minimus</name>
    <dbReference type="NCBI Taxonomy" id="112268"/>
    <lineage>
        <taxon>Eukaryota</taxon>
        <taxon>Metazoa</taxon>
        <taxon>Ecdysozoa</taxon>
        <taxon>Arthropoda</taxon>
        <taxon>Hexapoda</taxon>
        <taxon>Insecta</taxon>
        <taxon>Pterygota</taxon>
        <taxon>Neoptera</taxon>
        <taxon>Endopterygota</taxon>
        <taxon>Diptera</taxon>
        <taxon>Nematocera</taxon>
        <taxon>Culicoidea</taxon>
        <taxon>Culicidae</taxon>
        <taxon>Anophelinae</taxon>
        <taxon>Anopheles</taxon>
    </lineage>
</organism>
<keyword evidence="16 29" id="KW-0067">ATP-binding</keyword>
<evidence type="ECO:0000259" key="32">
    <source>
        <dbReference type="PROSITE" id="PS50054"/>
    </source>
</evidence>
<evidence type="ECO:0000256" key="4">
    <source>
        <dbReference type="ARBA" id="ARBA00006271"/>
    </source>
</evidence>
<comment type="catalytic activity">
    <reaction evidence="24">
        <text>L-threonyl-[protein] + ATP = O-phospho-L-threonyl-[protein] + ADP + H(+)</text>
        <dbReference type="Rhea" id="RHEA:46608"/>
        <dbReference type="Rhea" id="RHEA-COMP:11060"/>
        <dbReference type="Rhea" id="RHEA-COMP:11605"/>
        <dbReference type="ChEBI" id="CHEBI:15378"/>
        <dbReference type="ChEBI" id="CHEBI:30013"/>
        <dbReference type="ChEBI" id="CHEBI:30616"/>
        <dbReference type="ChEBI" id="CHEBI:61977"/>
        <dbReference type="ChEBI" id="CHEBI:456216"/>
        <dbReference type="EC" id="2.7.11.1"/>
    </reaction>
</comment>
<dbReference type="VEuPathDB" id="VectorBase:AMIN006924"/>
<dbReference type="GO" id="GO:0004722">
    <property type="term" value="F:protein serine/threonine phosphatase activity"/>
    <property type="evidence" value="ECO:0007669"/>
    <property type="project" value="UniProtKB-EC"/>
</dbReference>
<dbReference type="Gene3D" id="1.10.510.10">
    <property type="entry name" value="Transferase(Phosphotransferase) domain 1"/>
    <property type="match status" value="2"/>
</dbReference>
<comment type="similarity">
    <text evidence="3">Belongs to the protein kinase superfamily. CAMK Ser/Thr protein kinase family. SNF1 subfamily.</text>
</comment>
<keyword evidence="18" id="KW-0904">Protein phosphatase</keyword>
<dbReference type="InterPro" id="IPR017441">
    <property type="entry name" value="Protein_kinase_ATP_BS"/>
</dbReference>
<dbReference type="InterPro" id="IPR020422">
    <property type="entry name" value="TYR_PHOSPHATASE_DUAL_dom"/>
</dbReference>
<dbReference type="InterPro" id="IPR036678">
    <property type="entry name" value="MutS_con_dom_sf"/>
</dbReference>
<dbReference type="SUPFAM" id="SSF52540">
    <property type="entry name" value="P-loop containing nucleoside triphosphate hydrolases"/>
    <property type="match status" value="1"/>
</dbReference>
<dbReference type="InterPro" id="IPR036187">
    <property type="entry name" value="DNA_mismatch_repair_MutS_sf"/>
</dbReference>
<feature type="domain" description="Tyrosine-protein phosphatase" evidence="32">
    <location>
        <begin position="4"/>
        <end position="144"/>
    </location>
</feature>
<evidence type="ECO:0000256" key="30">
    <source>
        <dbReference type="SAM" id="MobiDB-lite"/>
    </source>
</evidence>
<dbReference type="PROSITE" id="PS50011">
    <property type="entry name" value="PROTEIN_KINASE_DOM"/>
    <property type="match status" value="1"/>
</dbReference>
<dbReference type="FunFam" id="3.30.200.20:FF:000003">
    <property type="entry name" value="Non-specific serine/threonine protein kinase"/>
    <property type="match status" value="1"/>
</dbReference>
<dbReference type="GO" id="GO:0005886">
    <property type="term" value="C:plasma membrane"/>
    <property type="evidence" value="ECO:0007669"/>
    <property type="project" value="UniProtKB-SubCell"/>
</dbReference>
<evidence type="ECO:0000256" key="13">
    <source>
        <dbReference type="ARBA" id="ARBA00022741"/>
    </source>
</evidence>
<comment type="catalytic activity">
    <reaction evidence="23">
        <text>O-phospho-L-seryl-[protein] + H2O = L-seryl-[protein] + phosphate</text>
        <dbReference type="Rhea" id="RHEA:20629"/>
        <dbReference type="Rhea" id="RHEA-COMP:9863"/>
        <dbReference type="Rhea" id="RHEA-COMP:11604"/>
        <dbReference type="ChEBI" id="CHEBI:15377"/>
        <dbReference type="ChEBI" id="CHEBI:29999"/>
        <dbReference type="ChEBI" id="CHEBI:43474"/>
        <dbReference type="ChEBI" id="CHEBI:83421"/>
        <dbReference type="EC" id="3.1.3.16"/>
    </reaction>
</comment>
<dbReference type="CDD" id="cd14340">
    <property type="entry name" value="UBA_BRSK"/>
    <property type="match status" value="1"/>
</dbReference>
<dbReference type="InterPro" id="IPR007696">
    <property type="entry name" value="DNA_mismatch_repair_MutS_core"/>
</dbReference>
<feature type="binding site" evidence="29">
    <location>
        <position position="483"/>
    </location>
    <ligand>
        <name>ATP</name>
        <dbReference type="ChEBI" id="CHEBI:30616"/>
    </ligand>
</feature>
<comment type="cofactor">
    <cofactor evidence="1">
        <name>Mg(2+)</name>
        <dbReference type="ChEBI" id="CHEBI:18420"/>
    </cofactor>
</comment>
<evidence type="ECO:0000259" key="31">
    <source>
        <dbReference type="PROSITE" id="PS50011"/>
    </source>
</evidence>
<evidence type="ECO:0000256" key="19">
    <source>
        <dbReference type="ARBA" id="ARBA00023125"/>
    </source>
</evidence>
<dbReference type="GO" id="GO:0006298">
    <property type="term" value="P:mismatch repair"/>
    <property type="evidence" value="ECO:0007669"/>
    <property type="project" value="InterPro"/>
</dbReference>
<evidence type="ECO:0000256" key="10">
    <source>
        <dbReference type="ARBA" id="ARBA00022679"/>
    </source>
</evidence>
<evidence type="ECO:0000256" key="5">
    <source>
        <dbReference type="ARBA" id="ARBA00012513"/>
    </source>
</evidence>
<evidence type="ECO:0000256" key="12">
    <source>
        <dbReference type="ARBA" id="ARBA00022723"/>
    </source>
</evidence>
<dbReference type="Pfam" id="PF00782">
    <property type="entry name" value="DSPc"/>
    <property type="match status" value="1"/>
</dbReference>
<evidence type="ECO:0000256" key="18">
    <source>
        <dbReference type="ARBA" id="ARBA00022912"/>
    </source>
</evidence>
<dbReference type="InterPro" id="IPR027417">
    <property type="entry name" value="P-loop_NTPase"/>
</dbReference>
<evidence type="ECO:0000259" key="33">
    <source>
        <dbReference type="PROSITE" id="PS50056"/>
    </source>
</evidence>
<keyword evidence="17" id="KW-0460">Magnesium</keyword>
<evidence type="ECO:0000256" key="9">
    <source>
        <dbReference type="ARBA" id="ARBA00022527"/>
    </source>
</evidence>
<evidence type="ECO:0000256" key="22">
    <source>
        <dbReference type="ARBA" id="ARBA00023288"/>
    </source>
</evidence>
<dbReference type="PANTHER" id="PTHR11361:SF21">
    <property type="entry name" value="MUTS PROTEIN HOMOLOG 4"/>
    <property type="match status" value="1"/>
</dbReference>
<evidence type="ECO:0000256" key="23">
    <source>
        <dbReference type="ARBA" id="ARBA00047761"/>
    </source>
</evidence>
<evidence type="ECO:0000256" key="15">
    <source>
        <dbReference type="ARBA" id="ARBA00022801"/>
    </source>
</evidence>
<dbReference type="Pfam" id="PF05192">
    <property type="entry name" value="MutS_III"/>
    <property type="match status" value="1"/>
</dbReference>
<evidence type="ECO:0000256" key="6">
    <source>
        <dbReference type="ARBA" id="ARBA00013064"/>
    </source>
</evidence>
<keyword evidence="35" id="KW-1185">Reference proteome</keyword>
<dbReference type="Gene3D" id="3.30.200.20">
    <property type="entry name" value="Phosphorylase Kinase, domain 1"/>
    <property type="match status" value="1"/>
</dbReference>
<dbReference type="EC" id="3.1.3.16" evidence="7"/>
<proteinExistence type="inferred from homology"/>
<dbReference type="PANTHER" id="PTHR11361">
    <property type="entry name" value="DNA MISMATCH REPAIR PROTEIN MUTS FAMILY MEMBER"/>
    <property type="match status" value="1"/>
</dbReference>
<dbReference type="InterPro" id="IPR000387">
    <property type="entry name" value="Tyr_Pase_dom"/>
</dbReference>
<keyword evidence="12" id="KW-0479">Metal-binding</keyword>
<dbReference type="InterPro" id="IPR029021">
    <property type="entry name" value="Prot-tyrosine_phosphatase-like"/>
</dbReference>
<dbReference type="Gene3D" id="3.90.190.10">
    <property type="entry name" value="Protein tyrosine phosphatase superfamily"/>
    <property type="match status" value="1"/>
</dbReference>
<feature type="region of interest" description="Disordered" evidence="30">
    <location>
        <begin position="1126"/>
        <end position="1181"/>
    </location>
</feature>
<feature type="compositionally biased region" description="Basic and acidic residues" evidence="30">
    <location>
        <begin position="1168"/>
        <end position="1178"/>
    </location>
</feature>
<dbReference type="SMART" id="SM00533">
    <property type="entry name" value="MUTSd"/>
    <property type="match status" value="1"/>
</dbReference>
<evidence type="ECO:0000256" key="14">
    <source>
        <dbReference type="ARBA" id="ARBA00022777"/>
    </source>
</evidence>
<dbReference type="Pfam" id="PF00069">
    <property type="entry name" value="Pkinase"/>
    <property type="match status" value="2"/>
</dbReference>
<dbReference type="InterPro" id="IPR048622">
    <property type="entry name" value="BRSK1_2-like_UBA"/>
</dbReference>
<dbReference type="GO" id="GO:0030983">
    <property type="term" value="F:mismatched DNA binding"/>
    <property type="evidence" value="ECO:0007669"/>
    <property type="project" value="InterPro"/>
</dbReference>
<dbReference type="GO" id="GO:0046872">
    <property type="term" value="F:metal ion binding"/>
    <property type="evidence" value="ECO:0007669"/>
    <property type="project" value="UniProtKB-KW"/>
</dbReference>
<feature type="compositionally biased region" description="Low complexity" evidence="30">
    <location>
        <begin position="213"/>
        <end position="237"/>
    </location>
</feature>
<evidence type="ECO:0000313" key="34">
    <source>
        <dbReference type="EnsemblMetazoa" id="AMIN006924-PA"/>
    </source>
</evidence>
<evidence type="ECO:0000256" key="21">
    <source>
        <dbReference type="ARBA" id="ARBA00023254"/>
    </source>
</evidence>
<feature type="compositionally biased region" description="Polar residues" evidence="30">
    <location>
        <begin position="250"/>
        <end position="274"/>
    </location>
</feature>
<evidence type="ECO:0000256" key="25">
    <source>
        <dbReference type="ARBA" id="ARBA00048336"/>
    </source>
</evidence>
<accession>A0A182W9A0</accession>
<reference evidence="35" key="1">
    <citation type="submission" date="2013-03" db="EMBL/GenBank/DDBJ databases">
        <title>The Genome Sequence of Anopheles minimus MINIMUS1.</title>
        <authorList>
            <consortium name="The Broad Institute Genomics Platform"/>
            <person name="Neafsey D.E."/>
            <person name="Walton C."/>
            <person name="Walker B."/>
            <person name="Young S.K."/>
            <person name="Zeng Q."/>
            <person name="Gargeya S."/>
            <person name="Fitzgerald M."/>
            <person name="Haas B."/>
            <person name="Abouelleil A."/>
            <person name="Allen A.W."/>
            <person name="Alvarado L."/>
            <person name="Arachchi H.M."/>
            <person name="Berlin A.M."/>
            <person name="Chapman S.B."/>
            <person name="Gainer-Dewar J."/>
            <person name="Goldberg J."/>
            <person name="Griggs A."/>
            <person name="Gujja S."/>
            <person name="Hansen M."/>
            <person name="Howarth C."/>
            <person name="Imamovic A."/>
            <person name="Ireland A."/>
            <person name="Larimer J."/>
            <person name="McCowan C."/>
            <person name="Murphy C."/>
            <person name="Pearson M."/>
            <person name="Poon T.W."/>
            <person name="Priest M."/>
            <person name="Roberts A."/>
            <person name="Saif S."/>
            <person name="Shea T."/>
            <person name="Sisk P."/>
            <person name="Sykes S."/>
            <person name="Wortman J."/>
            <person name="Nusbaum C."/>
            <person name="Birren B."/>
        </authorList>
    </citation>
    <scope>NUCLEOTIDE SEQUENCE [LARGE SCALE GENOMIC DNA]</scope>
    <source>
        <strain evidence="35">MINIMUS1</strain>
    </source>
</reference>
<evidence type="ECO:0000313" key="35">
    <source>
        <dbReference type="Proteomes" id="UP000075920"/>
    </source>
</evidence>
<evidence type="ECO:0000256" key="3">
    <source>
        <dbReference type="ARBA" id="ARBA00006234"/>
    </source>
</evidence>
<dbReference type="InterPro" id="IPR000432">
    <property type="entry name" value="DNA_mismatch_repair_MutS_C"/>
</dbReference>
<evidence type="ECO:0000256" key="28">
    <source>
        <dbReference type="ARBA" id="ARBA00068799"/>
    </source>
</evidence>
<keyword evidence="11" id="KW-0519">Myristate</keyword>
<dbReference type="CDD" id="cd14519">
    <property type="entry name" value="DSP_DUSP22_15"/>
    <property type="match status" value="1"/>
</dbReference>
<dbReference type="Gene3D" id="1.10.1420.10">
    <property type="match status" value="2"/>
</dbReference>
<keyword evidence="21" id="KW-0469">Meiosis</keyword>
<feature type="compositionally biased region" description="Polar residues" evidence="30">
    <location>
        <begin position="771"/>
        <end position="793"/>
    </location>
</feature>
<feature type="compositionally biased region" description="Polar residues" evidence="30">
    <location>
        <begin position="435"/>
        <end position="447"/>
    </location>
</feature>
<evidence type="ECO:0000256" key="1">
    <source>
        <dbReference type="ARBA" id="ARBA00001946"/>
    </source>
</evidence>
<dbReference type="GO" id="GO:0004725">
    <property type="term" value="F:protein tyrosine phosphatase activity"/>
    <property type="evidence" value="ECO:0007669"/>
    <property type="project" value="UniProtKB-EC"/>
</dbReference>
<dbReference type="SMART" id="SM00534">
    <property type="entry name" value="MUTSac"/>
    <property type="match status" value="1"/>
</dbReference>
<comment type="catalytic activity">
    <reaction evidence="26">
        <text>L-seryl-[protein] + ATP = O-phospho-L-seryl-[protein] + ADP + H(+)</text>
        <dbReference type="Rhea" id="RHEA:17989"/>
        <dbReference type="Rhea" id="RHEA-COMP:9863"/>
        <dbReference type="Rhea" id="RHEA-COMP:11604"/>
        <dbReference type="ChEBI" id="CHEBI:15378"/>
        <dbReference type="ChEBI" id="CHEBI:29999"/>
        <dbReference type="ChEBI" id="CHEBI:30616"/>
        <dbReference type="ChEBI" id="CHEBI:83421"/>
        <dbReference type="ChEBI" id="CHEBI:456216"/>
        <dbReference type="EC" id="2.7.11.1"/>
    </reaction>
</comment>
<feature type="region of interest" description="Disordered" evidence="30">
    <location>
        <begin position="201"/>
        <end position="279"/>
    </location>
</feature>
<evidence type="ECO:0000256" key="27">
    <source>
        <dbReference type="ARBA" id="ARBA00051722"/>
    </source>
</evidence>
<feature type="compositionally biased region" description="Polar residues" evidence="30">
    <location>
        <begin position="828"/>
        <end position="869"/>
    </location>
</feature>
<dbReference type="GO" id="GO:0004674">
    <property type="term" value="F:protein serine/threonine kinase activity"/>
    <property type="evidence" value="ECO:0007669"/>
    <property type="project" value="UniProtKB-KW"/>
</dbReference>
<name>A0A182W9A0_9DIPT</name>
<dbReference type="GO" id="GO:0005634">
    <property type="term" value="C:nucleus"/>
    <property type="evidence" value="ECO:0007669"/>
    <property type="project" value="TreeGrafter"/>
</dbReference>
<feature type="domain" description="Protein kinase" evidence="31">
    <location>
        <begin position="454"/>
        <end position="659"/>
    </location>
</feature>
<evidence type="ECO:0000256" key="11">
    <source>
        <dbReference type="ARBA" id="ARBA00022707"/>
    </source>
</evidence>
<keyword evidence="8" id="KW-1003">Cell membrane</keyword>
<keyword evidence="20" id="KW-0472">Membrane</keyword>
<keyword evidence="13 29" id="KW-0547">Nucleotide-binding</keyword>
<dbReference type="SUPFAM" id="SSF52799">
    <property type="entry name" value="(Phosphotyrosine protein) phosphatases II"/>
    <property type="match status" value="1"/>
</dbReference>
<sequence>MGNGMNKVMPGLYIGNYRDSKDYQQLDRHGITHIVSIHDSPRRFHPDKHYLCVIAADKPDQNLSQYFSVCNDFIHSARLKQGNVLIHCLAGMSRSVTVAVAYIMCVTPLSWKEALKVVRAGRSIANPNLGFQNQLQDFETSKLIEERRRLKERFPSLALELTDKEQCYLALDYYEELLESKGVCEGHCKFGKDCPTGICRTDSRGGVPRPSRKPSLSSKKQYNTSLSTSPSTSSQLSVRSVGTPGGGAQSCPTSPRCSKALSQRQGSAGATRSPENPRAAGEYAAEIDLGEISELRRSSSIVSTFRPRSSPAGLYSYTVEVPGQPSISALRVEVVELVGLAEQREVQHQQGVQIATYKRDLGFRAQSGGRFWAIKSHRRIPCARWTGPFLCAAVFSIGSVGAVGVYVRAGVSRFPHIGTRRSSARERMSREVQKENATPSTGGTTEGHQYVGPYRLERTLGKGQTGLVKLGVHCVLGKKVAIKIINREKLSESVLMKVEREIAIMKLIDHPHVLGLTDVYENRKYLYLVLEHVSGGELFDYLVKKGRLTPKEARKFFRQIISALDFCHSHSIWVAVPGEKYDGRRADVWSCGVILYALLVGALPFDDDNLRQLLEKVKRGVFHIPHFVPPDCQSLLKGMIEVNPEKRLTLAEINKHPWVTAGGKGELELELPMMEVVQTHVIPNASSVDTDVLNAICSLGCFKEKDKLIQELLSPHHNTEKVIYFLLLDRKRRRPAIEDEEDVLRPRNDIIEIADPPRKRLDTCRINGSSGLSYGQISEGSPLTSRRQTFNNGHRSHSGSTSSGSRRSPSSVPLSRSSYQSPTRGVVVNSSQPLNQLHPPSSPNAASNRHSNYSPRSSTKSQVIDSSSPVHHRANSGPAVTVGLFSETDSNNMTSSINAIPGSPILGSPQQLQAVTTGSQLWKTRLTNIKNSFLGSPKFHRRKMQISTEEVHLTPESSPELTKKSWFGNLMTTEKDETFTVLVKGKPLATVKAHLIHAFLSMTELSHSVLSPMSFRVEYKRGGTGPTMFQRHVRIQVDINTICKQGDVGDMLFAITFTLISGNIRRFRRICEHIQAQVCSKRYPALSSPTNQHNNKVANSVAESISCGSDSSDRINYNKHKESDIEQETFYDTTSIGKTRRSSATSSNKNSVSSDEIEIKTVRSSSESTERERERTTERPAAMSGSALVFNVCTDVVLVEAMNFIPYRSKSVPPLVAGLPARIRGRESDRNERSMPYNRSRSMAGVRHELTTTIPNVSGQPDRSGSNAGKDGAYVIVVIAEGRGHAALEVGLAAIDVTSPHLKLTQYGDNFWYSVTLTTLHSLDPTVVYFSEHALTNGTSYLPKLIHQFLPQTKVLGLGRSYFNDSIAESYMSQLCSRDYAKLRGLIHSKYYGLASCGALLRHCMETALLQIATKTLKLSYIDKMSTMTMDVECIGQLELLGPLQKGDEKHSLFGFMNRCITSIGKRHLRANIIEPWTSRARLEMRLQCVRELLGKPTLLQTIRRTLTEVKDVGGLLRLSVDIDRLKTTHQNTIHMLNQASSLRNVLKVIPKLRDLLRDVHAEYLNDLKQTLEEPGYAELLAKICEVLDDSPVERNTTYNRLFLVRAKINSVLDLLRSLYSGVIDEIRQYVAELSLATRMQLKLNHSKPNGFHLLYVLANDEVDNVAEQLGRNFQILMRNGRRYTLTNGRLMAFNDKLSAVGKEIDEISYGIIRGLIASIRDSIDAVYNLVGCLTDLDVVQALATVSQGKEFCEPTFGEETKIVAGRHPLLESFSRGRTIVRNNVISTPEYNVFIVTGPNMSGKTVYMKTICILQIMAQLGCYIPAAQAQVRIVDRLLTIFGDADNLQQDDSDSCQMYNKLQFVRHCLTANSLIVIDELYGDTHLPDTSSAKWALLERIIDHVGFVGEQREGATVPTLATIRKPFIFITTHCMDLLRPLEIHHNVSQLCLQTETVQVDGTERLRYKYVVVEGRTTVKSYGLSLARTVNIPKDVLDRAEQLCRVDLKQHLAECAPGNRSHNRTGNLSTTTNRTLSTQGSFNEFFKLFYHIYGKIANSARNAEDVQQHLTEQLNQFLASVPEEVREFLRVTPLEQLLQLDA</sequence>
<dbReference type="GO" id="GO:0005524">
    <property type="term" value="F:ATP binding"/>
    <property type="evidence" value="ECO:0007669"/>
    <property type="project" value="UniProtKB-UniRule"/>
</dbReference>
<dbReference type="EC" id="3.1.3.48" evidence="6"/>
<feature type="region of interest" description="Disordered" evidence="30">
    <location>
        <begin position="420"/>
        <end position="448"/>
    </location>
</feature>
<comment type="catalytic activity">
    <reaction evidence="27">
        <text>O-phospho-L-tyrosyl-[protein] + H2O = L-tyrosyl-[protein] + phosphate</text>
        <dbReference type="Rhea" id="RHEA:10684"/>
        <dbReference type="Rhea" id="RHEA-COMP:10136"/>
        <dbReference type="Rhea" id="RHEA-COMP:20101"/>
        <dbReference type="ChEBI" id="CHEBI:15377"/>
        <dbReference type="ChEBI" id="CHEBI:43474"/>
        <dbReference type="ChEBI" id="CHEBI:46858"/>
        <dbReference type="ChEBI" id="CHEBI:61978"/>
        <dbReference type="EC" id="3.1.3.48"/>
    </reaction>
</comment>
<keyword evidence="10" id="KW-0808">Transferase</keyword>
<dbReference type="FunFam" id="3.30.420.110:FF:000003">
    <property type="entry name" value="mutS protein homolog 4"/>
    <property type="match status" value="1"/>
</dbReference>
<feature type="region of interest" description="Disordered" evidence="30">
    <location>
        <begin position="771"/>
        <end position="886"/>
    </location>
</feature>
<comment type="subcellular location">
    <subcellularLocation>
        <location evidence="2">Cell membrane</location>
        <topology evidence="2">Lipid-anchor</topology>
        <orientation evidence="2">Cytoplasmic side</orientation>
    </subcellularLocation>
</comment>
<dbReference type="InterPro" id="IPR000340">
    <property type="entry name" value="Dual-sp_phosphatase_cat-dom"/>
</dbReference>
<dbReference type="InterPro" id="IPR045076">
    <property type="entry name" value="MutS"/>
</dbReference>
<dbReference type="Pfam" id="PF21122">
    <property type="entry name" value="KA1_BRSK"/>
    <property type="match status" value="1"/>
</dbReference>
<reference evidence="34" key="2">
    <citation type="submission" date="2020-05" db="UniProtKB">
        <authorList>
            <consortium name="EnsemblMetazoa"/>
        </authorList>
    </citation>
    <scope>IDENTIFICATION</scope>
    <source>
        <strain evidence="34">MINIMUS1</strain>
    </source>
</reference>
<dbReference type="InterPro" id="IPR000719">
    <property type="entry name" value="Prot_kinase_dom"/>
</dbReference>
<dbReference type="SUPFAM" id="SSF48334">
    <property type="entry name" value="DNA repair protein MutS, domain III"/>
    <property type="match status" value="1"/>
</dbReference>
<dbReference type="PROSITE" id="PS00107">
    <property type="entry name" value="PROTEIN_KINASE_ATP"/>
    <property type="match status" value="1"/>
</dbReference>
<dbReference type="Proteomes" id="UP000075920">
    <property type="component" value="Unassembled WGS sequence"/>
</dbReference>
<keyword evidence="9" id="KW-0723">Serine/threonine-protein kinase</keyword>
<dbReference type="GO" id="GO:0140664">
    <property type="term" value="F:ATP-dependent DNA damage sensor activity"/>
    <property type="evidence" value="ECO:0007669"/>
    <property type="project" value="InterPro"/>
</dbReference>
<dbReference type="SUPFAM" id="SSF56112">
    <property type="entry name" value="Protein kinase-like (PK-like)"/>
    <property type="match status" value="1"/>
</dbReference>
<keyword evidence="22" id="KW-0449">Lipoprotein</keyword>
<dbReference type="FunFam" id="3.90.190.10:FF:000052">
    <property type="entry name" value="Dual specificity phosphatase 15"/>
    <property type="match status" value="1"/>
</dbReference>
<dbReference type="Pfam" id="PF00488">
    <property type="entry name" value="MutS_V"/>
    <property type="match status" value="1"/>
</dbReference>
<evidence type="ECO:0000256" key="8">
    <source>
        <dbReference type="ARBA" id="ARBA00022475"/>
    </source>
</evidence>
<feature type="domain" description="Tyrosine specific protein phosphatases" evidence="33">
    <location>
        <begin position="71"/>
        <end position="122"/>
    </location>
</feature>
<evidence type="ECO:0000256" key="20">
    <source>
        <dbReference type="ARBA" id="ARBA00023136"/>
    </source>
</evidence>
<keyword evidence="15" id="KW-0378">Hydrolase</keyword>
<dbReference type="PROSITE" id="PS50054">
    <property type="entry name" value="TYR_PHOSPHATASE_DUAL"/>
    <property type="match status" value="1"/>
</dbReference>
<dbReference type="Gene3D" id="3.30.420.110">
    <property type="entry name" value="MutS, connector domain"/>
    <property type="match status" value="1"/>
</dbReference>
<dbReference type="EC" id="2.7.11.1" evidence="5"/>
<evidence type="ECO:0000256" key="24">
    <source>
        <dbReference type="ARBA" id="ARBA00047899"/>
    </source>
</evidence>
<evidence type="ECO:0000256" key="7">
    <source>
        <dbReference type="ARBA" id="ARBA00013081"/>
    </source>
</evidence>
<keyword evidence="14" id="KW-0418">Kinase</keyword>
<evidence type="ECO:0000256" key="29">
    <source>
        <dbReference type="PROSITE-ProRule" id="PRU10141"/>
    </source>
</evidence>